<reference evidence="3 4" key="1">
    <citation type="submission" date="2018-06" db="EMBL/GenBank/DDBJ databases">
        <title>Whole Genome Sequence of an efficient microsymbiont, Rhizobium tropici.</title>
        <authorList>
            <person name="Srinivasan R."/>
            <person name="Singh H.V."/>
            <person name="Srivastava R."/>
            <person name="Kumari B."/>
            <person name="Radhakrishna A."/>
        </authorList>
    </citation>
    <scope>NUCLEOTIDE SEQUENCE [LARGE SCALE GENOMIC DNA]</scope>
    <source>
        <strain evidence="3 4">IGFRI Rhizo-19</strain>
    </source>
</reference>
<proteinExistence type="predicted"/>
<feature type="region of interest" description="Disordered" evidence="1">
    <location>
        <begin position="50"/>
        <end position="138"/>
    </location>
</feature>
<feature type="transmembrane region" description="Helical" evidence="2">
    <location>
        <begin position="34"/>
        <end position="51"/>
    </location>
</feature>
<dbReference type="EMBL" id="QMKK01000054">
    <property type="protein sequence ID" value="RAX38695.1"/>
    <property type="molecule type" value="Genomic_DNA"/>
</dbReference>
<evidence type="ECO:0000313" key="4">
    <source>
        <dbReference type="Proteomes" id="UP000251205"/>
    </source>
</evidence>
<dbReference type="Proteomes" id="UP000251205">
    <property type="component" value="Unassembled WGS sequence"/>
</dbReference>
<gene>
    <name evidence="3" type="ORF">DQ393_26600</name>
</gene>
<keyword evidence="2" id="KW-0812">Transmembrane</keyword>
<sequence length="138" mass="14658">MSSTAASSTSAQSLQRSFDWPRHLNGWTLPRCRGILLAVIAVAISSTFAFAQQTPNDDRCKAMDTNRQTENQQPGDGQATPAPDSDPSRTLADCGGVLKPPSVGDSQMEKPAPKVGNTPIIKPGDPKNGQQNSQQPSK</sequence>
<accession>A0A329YCI2</accession>
<keyword evidence="2" id="KW-0472">Membrane</keyword>
<name>A0A329YCI2_RHITR</name>
<evidence type="ECO:0000256" key="1">
    <source>
        <dbReference type="SAM" id="MobiDB-lite"/>
    </source>
</evidence>
<keyword evidence="2" id="KW-1133">Transmembrane helix</keyword>
<dbReference type="AlphaFoldDB" id="A0A329YCI2"/>
<evidence type="ECO:0000313" key="3">
    <source>
        <dbReference type="EMBL" id="RAX38695.1"/>
    </source>
</evidence>
<dbReference type="OrthoDB" id="8400919at2"/>
<comment type="caution">
    <text evidence="3">The sequence shown here is derived from an EMBL/GenBank/DDBJ whole genome shotgun (WGS) entry which is preliminary data.</text>
</comment>
<feature type="compositionally biased region" description="Polar residues" evidence="1">
    <location>
        <begin position="128"/>
        <end position="138"/>
    </location>
</feature>
<protein>
    <submittedName>
        <fullName evidence="3">Uncharacterized protein</fullName>
    </submittedName>
</protein>
<evidence type="ECO:0000256" key="2">
    <source>
        <dbReference type="SAM" id="Phobius"/>
    </source>
</evidence>
<organism evidence="3 4">
    <name type="scientific">Rhizobium tropici</name>
    <dbReference type="NCBI Taxonomy" id="398"/>
    <lineage>
        <taxon>Bacteria</taxon>
        <taxon>Pseudomonadati</taxon>
        <taxon>Pseudomonadota</taxon>
        <taxon>Alphaproteobacteria</taxon>
        <taxon>Hyphomicrobiales</taxon>
        <taxon>Rhizobiaceae</taxon>
        <taxon>Rhizobium/Agrobacterium group</taxon>
        <taxon>Rhizobium</taxon>
    </lineage>
</organism>
<feature type="compositionally biased region" description="Polar residues" evidence="1">
    <location>
        <begin position="65"/>
        <end position="75"/>
    </location>
</feature>